<evidence type="ECO:0000313" key="3">
    <source>
        <dbReference type="EMBL" id="CAF3802190.1"/>
    </source>
</evidence>
<protein>
    <submittedName>
        <fullName evidence="2">Uncharacterized protein</fullName>
    </submittedName>
</protein>
<name>A0A814J007_9BILA</name>
<dbReference type="OrthoDB" id="8192078at2759"/>
<evidence type="ECO:0000313" key="2">
    <source>
        <dbReference type="EMBL" id="CAF1031486.1"/>
    </source>
</evidence>
<dbReference type="EMBL" id="CAJNOQ010003825">
    <property type="protein sequence ID" value="CAF1031486.1"/>
    <property type="molecule type" value="Genomic_DNA"/>
</dbReference>
<evidence type="ECO:0000256" key="1">
    <source>
        <dbReference type="SAM" id="MobiDB-lite"/>
    </source>
</evidence>
<reference evidence="2" key="1">
    <citation type="submission" date="2021-02" db="EMBL/GenBank/DDBJ databases">
        <authorList>
            <person name="Nowell W R."/>
        </authorList>
    </citation>
    <scope>NUCLEOTIDE SEQUENCE</scope>
</reference>
<dbReference type="Proteomes" id="UP000663829">
    <property type="component" value="Unassembled WGS sequence"/>
</dbReference>
<organism evidence="2 4">
    <name type="scientific">Didymodactylos carnosus</name>
    <dbReference type="NCBI Taxonomy" id="1234261"/>
    <lineage>
        <taxon>Eukaryota</taxon>
        <taxon>Metazoa</taxon>
        <taxon>Spiralia</taxon>
        <taxon>Gnathifera</taxon>
        <taxon>Rotifera</taxon>
        <taxon>Eurotatoria</taxon>
        <taxon>Bdelloidea</taxon>
        <taxon>Philodinida</taxon>
        <taxon>Philodinidae</taxon>
        <taxon>Didymodactylos</taxon>
    </lineage>
</organism>
<feature type="region of interest" description="Disordered" evidence="1">
    <location>
        <begin position="665"/>
        <end position="687"/>
    </location>
</feature>
<feature type="region of interest" description="Disordered" evidence="1">
    <location>
        <begin position="821"/>
        <end position="868"/>
    </location>
</feature>
<evidence type="ECO:0000313" key="4">
    <source>
        <dbReference type="Proteomes" id="UP000663829"/>
    </source>
</evidence>
<keyword evidence="4" id="KW-1185">Reference proteome</keyword>
<dbReference type="Proteomes" id="UP000681722">
    <property type="component" value="Unassembled WGS sequence"/>
</dbReference>
<dbReference type="EMBL" id="CAJOBC010003824">
    <property type="protein sequence ID" value="CAF3802190.1"/>
    <property type="molecule type" value="Genomic_DNA"/>
</dbReference>
<proteinExistence type="predicted"/>
<sequence>MIAQGILFEMRVKSTLPIPVMMQVIFIMLNGQQLNHRSNEVNGPKRFFSYLDESLSDFSHIFNNVRLIIAASTTFLCLTAKNVEKVRELNNGTIVQGVTGGSPLSTLIGFHPVTSLPNDIMHDYAEGVCPLIIVALLKKASTKRLFSYRQVEERISTFEYGTNDATNTPPAIRAKHLAKHSIVGSASQKLCLFRLFPIIFFDIIEHLEKFELYVVLREIINYVFALPFRRSWLAYLNTLTTRFQCLMIHHLPDRVIPKIHFTTDYSRLIDMHGPPIREYYHVIDESSCTTSVKINQLCHEIQVLLSENNRDLNGETTILEYKTLIHEHVTYSKGSVFVVKIDHEEEVPCFVHLLHIFKIDNTWKLIVEHLHTVAFGESLWAYEIEQTSALCSMDPNELISLLPKALDIYFLKEQIDTNKQEINRIYSLPVLPEKVQLAIDAKQTQTFRGHTNHRRLLLDAIYNDLTKKYALLYPSSFDYKIVAQAIPAALGIESTNKSGLGYINENDDGDVEELEMVKKMKEMLQIENPDVQQLILYWRKTFQLKRLFIRNIEEHSIEAVLDEYRGFKQPFLIFQEIKMANNVDVEENVQKLATDLLPKLPNNSDFLTVQALGLLLSLYNIFEIKLGAHNRAVHLLYGIVFQDPGVLTKPLRMELKSWKFDIKTKPKRRPDESASTQLQRKTRRFEEEGDDINEWGDLNNTQNVSSATQRTRMHCSPPPLPSITTEEEKGKNEAVLLPSLSPQHIINVHTSNNTESQLAANEEVNETINVEPLLSNALVTTQNDSPEKCAANNERSRSEPSRISRRLQTIIDRSKFSTIDQLEDDQSTTKTVELTKDDKQTVTKGRKRKVPVPPVTERQLRGRKLRKT</sequence>
<comment type="caution">
    <text evidence="2">The sequence shown here is derived from an EMBL/GenBank/DDBJ whole genome shotgun (WGS) entry which is preliminary data.</text>
</comment>
<feature type="region of interest" description="Disordered" evidence="1">
    <location>
        <begin position="782"/>
        <end position="803"/>
    </location>
</feature>
<dbReference type="AlphaFoldDB" id="A0A814J007"/>
<accession>A0A814J007</accession>
<gene>
    <name evidence="2" type="ORF">GPM918_LOCUS15302</name>
    <name evidence="3" type="ORF">SRO942_LOCUS15298</name>
</gene>